<dbReference type="AlphaFoldDB" id="A0AA86RM03"/>
<dbReference type="EMBL" id="CAXDID020000268">
    <property type="protein sequence ID" value="CAL6067604.1"/>
    <property type="molecule type" value="Genomic_DNA"/>
</dbReference>
<protein>
    <submittedName>
        <fullName evidence="1">Uncharacterized protein</fullName>
    </submittedName>
</protein>
<dbReference type="Proteomes" id="UP001642409">
    <property type="component" value="Unassembled WGS sequence"/>
</dbReference>
<proteinExistence type="predicted"/>
<name>A0AA86RM03_9EUKA</name>
<evidence type="ECO:0000313" key="1">
    <source>
        <dbReference type="EMBL" id="CAI9974357.1"/>
    </source>
</evidence>
<sequence>MQQQIAIVYKEGDRVELNVGQLIVKHGTNNYVSVNANQLCVLGNNLVITKVISSDVTPVKILNLEILNQVLVQSDTGFLRLTEELTLVPYIDANDVVDSYVLSNKLFKLQNEKVYVLDQGKFKLVSFQSKHAKYFQFCDLVFVIEWCYSLKEVKQRTYLRGITEEQNPLVEEFQDLFTEMFSVGSILILWSCDRVVVFDLIRQQLVQVHGSGGLAEQKFSVEVEKMFRELLQDINQINKYIELWSYGLQIRRELLAQIFGQSYPKAVDKYYSEFHASRQLTALNKLQKCQLMHVFRPLAYVGLYIVAEDNHLYVIDKEYNILKKASIICEIYSGYENRELYAGTIIYEGFYNQLIPCKGVLYLQVLDKIYYLKDQKLHFFMEIPDFDFNEESSQYCGFFCLNSELYVKSAKKTYLYKNNEFQLVTQQEKWAFQTHSRVFTTEWENNSVLIREMVSDSVSLPVATVDDAWYPVFILNGIMIVSVYDKPCVMVNCFSKQKCEIDVDPDIVPKLVELCDSGLQIQSGIVQKSFNHSQEQNEKQLNIINVDQQKYIKTDINDKEHTQQQQSNNEQQSSLDYLALIKDQMQYQCYTNEVFQIMPLELVIKQCGAEFEGKLNNMEGKIDITHQNTKQLQVSAISTIEQFQNKMQRMVEFYEQTVGFGDQ</sequence>
<keyword evidence="3" id="KW-1185">Reference proteome</keyword>
<reference evidence="1" key="1">
    <citation type="submission" date="2023-06" db="EMBL/GenBank/DDBJ databases">
        <authorList>
            <person name="Kurt Z."/>
        </authorList>
    </citation>
    <scope>NUCLEOTIDE SEQUENCE</scope>
</reference>
<gene>
    <name evidence="2" type="ORF">HINF_LOCUS53104</name>
    <name evidence="1" type="ORF">HINF_LOCUS62002</name>
</gene>
<reference evidence="2 3" key="2">
    <citation type="submission" date="2024-07" db="EMBL/GenBank/DDBJ databases">
        <authorList>
            <person name="Akdeniz Z."/>
        </authorList>
    </citation>
    <scope>NUCLEOTIDE SEQUENCE [LARGE SCALE GENOMIC DNA]</scope>
</reference>
<evidence type="ECO:0000313" key="2">
    <source>
        <dbReference type="EMBL" id="CAL6067604.1"/>
    </source>
</evidence>
<organism evidence="1">
    <name type="scientific">Hexamita inflata</name>
    <dbReference type="NCBI Taxonomy" id="28002"/>
    <lineage>
        <taxon>Eukaryota</taxon>
        <taxon>Metamonada</taxon>
        <taxon>Diplomonadida</taxon>
        <taxon>Hexamitidae</taxon>
        <taxon>Hexamitinae</taxon>
        <taxon>Hexamita</taxon>
    </lineage>
</organism>
<accession>A0AA86RM03</accession>
<dbReference type="EMBL" id="CATOUU010001142">
    <property type="protein sequence ID" value="CAI9974357.1"/>
    <property type="molecule type" value="Genomic_DNA"/>
</dbReference>
<evidence type="ECO:0000313" key="3">
    <source>
        <dbReference type="Proteomes" id="UP001642409"/>
    </source>
</evidence>
<comment type="caution">
    <text evidence="1">The sequence shown here is derived from an EMBL/GenBank/DDBJ whole genome shotgun (WGS) entry which is preliminary data.</text>
</comment>